<keyword evidence="1" id="KW-0805">Transcription regulation</keyword>
<protein>
    <submittedName>
        <fullName evidence="6">Uncharacterized protein LOC115741212 isoform X1</fullName>
    </submittedName>
</protein>
<feature type="compositionally biased region" description="Polar residues" evidence="3">
    <location>
        <begin position="251"/>
        <end position="261"/>
    </location>
</feature>
<feature type="region of interest" description="Disordered" evidence="3">
    <location>
        <begin position="63"/>
        <end position="92"/>
    </location>
</feature>
<evidence type="ECO:0000256" key="3">
    <source>
        <dbReference type="SAM" id="MobiDB-lite"/>
    </source>
</evidence>
<feature type="domain" description="NET" evidence="4">
    <location>
        <begin position="322"/>
        <end position="403"/>
    </location>
</feature>
<evidence type="ECO:0000259" key="4">
    <source>
        <dbReference type="PROSITE" id="PS51525"/>
    </source>
</evidence>
<accession>A0ABM3HUV3</accession>
<dbReference type="GeneID" id="115741212"/>
<dbReference type="InterPro" id="IPR027353">
    <property type="entry name" value="NET_dom"/>
</dbReference>
<proteinExistence type="predicted"/>
<keyword evidence="5" id="KW-1185">Reference proteome</keyword>
<organism evidence="5 6">
    <name type="scientific">Rhodamnia argentea</name>
    <dbReference type="NCBI Taxonomy" id="178133"/>
    <lineage>
        <taxon>Eukaryota</taxon>
        <taxon>Viridiplantae</taxon>
        <taxon>Streptophyta</taxon>
        <taxon>Embryophyta</taxon>
        <taxon>Tracheophyta</taxon>
        <taxon>Spermatophyta</taxon>
        <taxon>Magnoliopsida</taxon>
        <taxon>eudicotyledons</taxon>
        <taxon>Gunneridae</taxon>
        <taxon>Pentapetalae</taxon>
        <taxon>rosids</taxon>
        <taxon>malvids</taxon>
        <taxon>Myrtales</taxon>
        <taxon>Myrtaceae</taxon>
        <taxon>Myrtoideae</taxon>
        <taxon>Myrteae</taxon>
        <taxon>Australasian group</taxon>
        <taxon>Rhodamnia</taxon>
    </lineage>
</organism>
<gene>
    <name evidence="6" type="primary">LOC115741212</name>
</gene>
<evidence type="ECO:0000313" key="5">
    <source>
        <dbReference type="Proteomes" id="UP000827889"/>
    </source>
</evidence>
<dbReference type="RefSeq" id="XP_048140375.1">
    <property type="nucleotide sequence ID" value="XM_048284418.1"/>
</dbReference>
<dbReference type="Gene3D" id="1.20.1270.220">
    <property type="match status" value="1"/>
</dbReference>
<dbReference type="InterPro" id="IPR038336">
    <property type="entry name" value="NET_sf"/>
</dbReference>
<evidence type="ECO:0000313" key="6">
    <source>
        <dbReference type="RefSeq" id="XP_048140375.1"/>
    </source>
</evidence>
<feature type="region of interest" description="Disordered" evidence="3">
    <location>
        <begin position="228"/>
        <end position="264"/>
    </location>
</feature>
<evidence type="ECO:0000256" key="1">
    <source>
        <dbReference type="ARBA" id="ARBA00023015"/>
    </source>
</evidence>
<keyword evidence="2" id="KW-0804">Transcription</keyword>
<sequence length="416" mass="45751">MSLKLLCGDGLCLVRCGGGAWLREVLMASIDPDEGNGEGPDVFGFCSRGIADLLGGDDDFLFTEDASPPSPRRPGEVAGQDADTSGYDGKKGDGCSTSSALFDDGIAPGISDTRRERLRLFLRGAAFDLSREVDKMHEPVIKLHQLQALLRSSRQQFACSAASSHGDVGERPHKKNKMSSSSSSASISEHESPVRLKSSKNGSAGKETRLKFSQMDWAEMQKVSAIETRSAPCQSPQMSKHLCKHSRSKSEGTTTPLSGSNEAADKDVNADLQFLLASDQLRVDQMLKKYSDEHSSKLEYMGKQLEELLDTVASKCSLGSVLMTARLKERSMTRKEKIQLQKLIRNLPQDNLERVVGILGRNDSSKTNLRDAVSVDLEKEDNGTLWRLYFYIRAEEKARKLAAIQDTRIDSNTKKI</sequence>
<name>A0ABM3HUV3_9MYRT</name>
<dbReference type="PANTHER" id="PTHR45926">
    <property type="entry name" value="OSJNBA0053K19.4 PROTEIN"/>
    <property type="match status" value="1"/>
</dbReference>
<dbReference type="PROSITE" id="PS51525">
    <property type="entry name" value="NET"/>
    <property type="match status" value="1"/>
</dbReference>
<dbReference type="Proteomes" id="UP000827889">
    <property type="component" value="Chromosome 8"/>
</dbReference>
<evidence type="ECO:0000256" key="2">
    <source>
        <dbReference type="ARBA" id="ARBA00023163"/>
    </source>
</evidence>
<dbReference type="Pfam" id="PF17035">
    <property type="entry name" value="BET"/>
    <property type="match status" value="1"/>
</dbReference>
<feature type="region of interest" description="Disordered" evidence="3">
    <location>
        <begin position="161"/>
        <end position="211"/>
    </location>
</feature>
<reference evidence="6" key="1">
    <citation type="submission" date="2025-08" db="UniProtKB">
        <authorList>
            <consortium name="RefSeq"/>
        </authorList>
    </citation>
    <scope>IDENTIFICATION</scope>
    <source>
        <tissue evidence="6">Leaf</tissue>
    </source>
</reference>